<dbReference type="EMBL" id="JBBWWR010000014">
    <property type="protein sequence ID" value="KAK8953370.1"/>
    <property type="molecule type" value="Genomic_DNA"/>
</dbReference>
<sequence>MSASSSPTNFVGLSRVRIMVVGDVGTGKSSLIVAATTESFLENVPSVLPPHPPPCGLLSRSSTPHHHRYIIQVKVPVIVVGLSYTVSFTEVPAICVYLRPNMTNLARLSCIESVAASIDCDATSGDEDDDDGTSDGDMSSLDKYEEDDSNSMVADFSSLDQSKRVRIGGEYAPSSFTSSPFHPQPTPLWPGSGYMAPPVLYCPYGGYLVPQVALPSPTPVLAPSVYAFVQVIPITQSWVHD</sequence>
<feature type="region of interest" description="Disordered" evidence="1">
    <location>
        <begin position="121"/>
        <end position="155"/>
    </location>
</feature>
<comment type="caution">
    <text evidence="2">The sequence shown here is derived from an EMBL/GenBank/DDBJ whole genome shotgun (WGS) entry which is preliminary data.</text>
</comment>
<dbReference type="Proteomes" id="UP001412067">
    <property type="component" value="Unassembled WGS sequence"/>
</dbReference>
<keyword evidence="3" id="KW-1185">Reference proteome</keyword>
<dbReference type="SUPFAM" id="SSF52540">
    <property type="entry name" value="P-loop containing nucleoside triphosphate hydrolases"/>
    <property type="match status" value="1"/>
</dbReference>
<evidence type="ECO:0000256" key="1">
    <source>
        <dbReference type="SAM" id="MobiDB-lite"/>
    </source>
</evidence>
<protein>
    <submittedName>
        <fullName evidence="2">Auxin transport protein BIG</fullName>
    </submittedName>
</protein>
<reference evidence="2 3" key="1">
    <citation type="journal article" date="2022" name="Nat. Plants">
        <title>Genomes of leafy and leafless Platanthera orchids illuminate the evolution of mycoheterotrophy.</title>
        <authorList>
            <person name="Li M.H."/>
            <person name="Liu K.W."/>
            <person name="Li Z."/>
            <person name="Lu H.C."/>
            <person name="Ye Q.L."/>
            <person name="Zhang D."/>
            <person name="Wang J.Y."/>
            <person name="Li Y.F."/>
            <person name="Zhong Z.M."/>
            <person name="Liu X."/>
            <person name="Yu X."/>
            <person name="Liu D.K."/>
            <person name="Tu X.D."/>
            <person name="Liu B."/>
            <person name="Hao Y."/>
            <person name="Liao X.Y."/>
            <person name="Jiang Y.T."/>
            <person name="Sun W.H."/>
            <person name="Chen J."/>
            <person name="Chen Y.Q."/>
            <person name="Ai Y."/>
            <person name="Zhai J.W."/>
            <person name="Wu S.S."/>
            <person name="Zhou Z."/>
            <person name="Hsiao Y.Y."/>
            <person name="Wu W.L."/>
            <person name="Chen Y.Y."/>
            <person name="Lin Y.F."/>
            <person name="Hsu J.L."/>
            <person name="Li C.Y."/>
            <person name="Wang Z.W."/>
            <person name="Zhao X."/>
            <person name="Zhong W.Y."/>
            <person name="Ma X.K."/>
            <person name="Ma L."/>
            <person name="Huang J."/>
            <person name="Chen G.Z."/>
            <person name="Huang M.Z."/>
            <person name="Huang L."/>
            <person name="Peng D.H."/>
            <person name="Luo Y.B."/>
            <person name="Zou S.Q."/>
            <person name="Chen S.P."/>
            <person name="Lan S."/>
            <person name="Tsai W.C."/>
            <person name="Van de Peer Y."/>
            <person name="Liu Z.J."/>
        </authorList>
    </citation>
    <scope>NUCLEOTIDE SEQUENCE [LARGE SCALE GENOMIC DNA]</scope>
    <source>
        <strain evidence="2">Lor288</strain>
    </source>
</reference>
<accession>A0ABR2LWY1</accession>
<gene>
    <name evidence="2" type="primary">BIG</name>
    <name evidence="2" type="ORF">KSP40_PGU000704</name>
</gene>
<evidence type="ECO:0000313" key="3">
    <source>
        <dbReference type="Proteomes" id="UP001412067"/>
    </source>
</evidence>
<proteinExistence type="predicted"/>
<feature type="compositionally biased region" description="Acidic residues" evidence="1">
    <location>
        <begin position="124"/>
        <end position="134"/>
    </location>
</feature>
<evidence type="ECO:0000313" key="2">
    <source>
        <dbReference type="EMBL" id="KAK8953370.1"/>
    </source>
</evidence>
<dbReference type="InterPro" id="IPR027417">
    <property type="entry name" value="P-loop_NTPase"/>
</dbReference>
<name>A0ABR2LWY1_9ASPA</name>
<organism evidence="2 3">
    <name type="scientific">Platanthera guangdongensis</name>
    <dbReference type="NCBI Taxonomy" id="2320717"/>
    <lineage>
        <taxon>Eukaryota</taxon>
        <taxon>Viridiplantae</taxon>
        <taxon>Streptophyta</taxon>
        <taxon>Embryophyta</taxon>
        <taxon>Tracheophyta</taxon>
        <taxon>Spermatophyta</taxon>
        <taxon>Magnoliopsida</taxon>
        <taxon>Liliopsida</taxon>
        <taxon>Asparagales</taxon>
        <taxon>Orchidaceae</taxon>
        <taxon>Orchidoideae</taxon>
        <taxon>Orchideae</taxon>
        <taxon>Orchidinae</taxon>
        <taxon>Platanthera</taxon>
    </lineage>
</organism>